<evidence type="ECO:0000313" key="2">
    <source>
        <dbReference type="Proteomes" id="UP000095282"/>
    </source>
</evidence>
<name>A0A1I7TBY2_9PELO</name>
<dbReference type="WBParaSite" id="Csp11.Scaffold576.g4449.t1">
    <property type="protein sequence ID" value="Csp11.Scaffold576.g4449.t1"/>
    <property type="gene ID" value="Csp11.Scaffold576.g4449"/>
</dbReference>
<evidence type="ECO:0000313" key="3">
    <source>
        <dbReference type="WBParaSite" id="Csp11.Scaffold576.g4449.t1"/>
    </source>
</evidence>
<organism evidence="2 3">
    <name type="scientific">Caenorhabditis tropicalis</name>
    <dbReference type="NCBI Taxonomy" id="1561998"/>
    <lineage>
        <taxon>Eukaryota</taxon>
        <taxon>Metazoa</taxon>
        <taxon>Ecdysozoa</taxon>
        <taxon>Nematoda</taxon>
        <taxon>Chromadorea</taxon>
        <taxon>Rhabditida</taxon>
        <taxon>Rhabditina</taxon>
        <taxon>Rhabditomorpha</taxon>
        <taxon>Rhabditoidea</taxon>
        <taxon>Rhabditidae</taxon>
        <taxon>Peloderinae</taxon>
        <taxon>Caenorhabditis</taxon>
    </lineage>
</organism>
<dbReference type="eggNOG" id="ENOG502TJVG">
    <property type="taxonomic scope" value="Eukaryota"/>
</dbReference>
<proteinExistence type="predicted"/>
<feature type="compositionally biased region" description="Basic and acidic residues" evidence="1">
    <location>
        <begin position="10"/>
        <end position="19"/>
    </location>
</feature>
<dbReference type="AlphaFoldDB" id="A0A1I7TBY2"/>
<accession>A0A1I7TBY2</accession>
<evidence type="ECO:0000256" key="1">
    <source>
        <dbReference type="SAM" id="MobiDB-lite"/>
    </source>
</evidence>
<keyword evidence="2" id="KW-1185">Reference proteome</keyword>
<protein>
    <submittedName>
        <fullName evidence="3">HTH_48 domain-containing protein</fullName>
    </submittedName>
</protein>
<reference evidence="3" key="1">
    <citation type="submission" date="2016-11" db="UniProtKB">
        <authorList>
            <consortium name="WormBaseParasite"/>
        </authorList>
    </citation>
    <scope>IDENTIFICATION</scope>
</reference>
<feature type="region of interest" description="Disordered" evidence="1">
    <location>
        <begin position="1"/>
        <end position="21"/>
    </location>
</feature>
<sequence>MVNIEEEADSPGKVRKEKSLSMPEDAGMLLVELYIRDEKKYNERSQGGCKRGRTPRQQWQQDLAAIGCDRTVEQVTKSAVL</sequence>
<dbReference type="Proteomes" id="UP000095282">
    <property type="component" value="Unplaced"/>
</dbReference>